<keyword evidence="7" id="KW-0439">Lignin degradation</keyword>
<dbReference type="InterPro" id="IPR029058">
    <property type="entry name" value="AB_hydrolase_fold"/>
</dbReference>
<evidence type="ECO:0000256" key="8">
    <source>
        <dbReference type="ARBA" id="ARBA00024511"/>
    </source>
</evidence>
<gene>
    <name evidence="12" type="ORF">EST38_g2040</name>
</gene>
<dbReference type="SUPFAM" id="SSF53474">
    <property type="entry name" value="alpha/beta-Hydrolases"/>
    <property type="match status" value="1"/>
</dbReference>
<evidence type="ECO:0000256" key="9">
    <source>
        <dbReference type="ARBA" id="ARBA00026105"/>
    </source>
</evidence>
<dbReference type="Gene3D" id="3.40.50.1820">
    <property type="entry name" value="alpha/beta hydrolase"/>
    <property type="match status" value="1"/>
</dbReference>
<protein>
    <recommendedName>
        <fullName evidence="9">(4-O-methyl)-D-glucuronate--lignin esterase</fullName>
        <ecNumber evidence="9">3.1.1.117</ecNumber>
    </recommendedName>
</protein>
<dbReference type="GO" id="GO:0046274">
    <property type="term" value="P:lignin catabolic process"/>
    <property type="evidence" value="ECO:0007669"/>
    <property type="project" value="UniProtKB-KW"/>
</dbReference>
<dbReference type="STRING" id="2316362.A0A4Q2DXR6"/>
<keyword evidence="13" id="KW-1185">Reference proteome</keyword>
<keyword evidence="4" id="KW-0964">Secreted</keyword>
<dbReference type="Proteomes" id="UP000290288">
    <property type="component" value="Unassembled WGS sequence"/>
</dbReference>
<evidence type="ECO:0000313" key="12">
    <source>
        <dbReference type="EMBL" id="RXW23795.1"/>
    </source>
</evidence>
<dbReference type="AlphaFoldDB" id="A0A4Q2DXR6"/>
<evidence type="ECO:0000259" key="11">
    <source>
        <dbReference type="Pfam" id="PF22244"/>
    </source>
</evidence>
<evidence type="ECO:0000256" key="1">
    <source>
        <dbReference type="ARBA" id="ARBA00004613"/>
    </source>
</evidence>
<reference evidence="12 13" key="1">
    <citation type="submission" date="2019-01" db="EMBL/GenBank/DDBJ databases">
        <title>Draft genome sequence of Psathyrella aberdarensis IHI B618.</title>
        <authorList>
            <person name="Buettner E."/>
            <person name="Kellner H."/>
        </authorList>
    </citation>
    <scope>NUCLEOTIDE SEQUENCE [LARGE SCALE GENOMIC DNA]</scope>
    <source>
        <strain evidence="12 13">IHI B618</strain>
    </source>
</reference>
<comment type="catalytic activity">
    <reaction evidence="8">
        <text>a 4-O-methyl-alpha-D-glucuronosyl ester derivative + H2O = 4-O-methyl-alpha-D-glucuronate derivative + an alcohol + H(+)</text>
        <dbReference type="Rhea" id="RHEA:67452"/>
        <dbReference type="ChEBI" id="CHEBI:15377"/>
        <dbReference type="ChEBI" id="CHEBI:15378"/>
        <dbReference type="ChEBI" id="CHEBI:30879"/>
        <dbReference type="ChEBI" id="CHEBI:171667"/>
        <dbReference type="ChEBI" id="CHEBI:171668"/>
        <dbReference type="EC" id="3.1.1.117"/>
    </reaction>
    <physiologicalReaction direction="left-to-right" evidence="8">
        <dbReference type="Rhea" id="RHEA:67453"/>
    </physiologicalReaction>
</comment>
<evidence type="ECO:0000256" key="10">
    <source>
        <dbReference type="SAM" id="SignalP"/>
    </source>
</evidence>
<evidence type="ECO:0000256" key="3">
    <source>
        <dbReference type="ARBA" id="ARBA00022487"/>
    </source>
</evidence>
<sequence length="402" mass="43833">MVFIPRLFALLFLSAAVSLAQQDPAADRCPAVPAKPILSKLTDPFTFFNKHPVRTKADWECRRAEIREFLQRYQLGPLPTKPPTSVTGQLSETGAFNVTVTEGDVNVTFTAQIQLPTVDAVGGPKGGVPAIIAIGVPTIPIPPDVAVITFNMVEIAHSTGLQSRGKGFFYDLYGSDHPAGGLIAWSWGVSRLIDALEKHPETGINAQRLGVAGCSRMGKGAMVIGAFEPRIKLTIPQESGAGGSACWRISDHLLHTRGVTTQTAGQIVKENVWFGPAFDSYTGQIGVLPFDQHLLAALIAPRALLVEENTGIDWLGPESVWGCQRAARTVWRALGVADRMGLSLPSGHNHCALPETSKPYVEAFIDRFLKDKEKVNTTVFYTSAEFPEYEDKDWIDWDVPRF</sequence>
<evidence type="ECO:0000256" key="4">
    <source>
        <dbReference type="ARBA" id="ARBA00022525"/>
    </source>
</evidence>
<dbReference type="EMBL" id="SDEE01000032">
    <property type="protein sequence ID" value="RXW23795.1"/>
    <property type="molecule type" value="Genomic_DNA"/>
</dbReference>
<keyword evidence="5 10" id="KW-0732">Signal</keyword>
<accession>A0A4Q2DXR6</accession>
<organism evidence="12 13">
    <name type="scientific">Candolleomyces aberdarensis</name>
    <dbReference type="NCBI Taxonomy" id="2316362"/>
    <lineage>
        <taxon>Eukaryota</taxon>
        <taxon>Fungi</taxon>
        <taxon>Dikarya</taxon>
        <taxon>Basidiomycota</taxon>
        <taxon>Agaricomycotina</taxon>
        <taxon>Agaricomycetes</taxon>
        <taxon>Agaricomycetidae</taxon>
        <taxon>Agaricales</taxon>
        <taxon>Agaricineae</taxon>
        <taxon>Psathyrellaceae</taxon>
        <taxon>Candolleomyces</taxon>
    </lineage>
</organism>
<keyword evidence="6" id="KW-0378">Hydrolase</keyword>
<evidence type="ECO:0000313" key="13">
    <source>
        <dbReference type="Proteomes" id="UP000290288"/>
    </source>
</evidence>
<feature type="chain" id="PRO_5020403138" description="(4-O-methyl)-D-glucuronate--lignin esterase" evidence="10">
    <location>
        <begin position="21"/>
        <end position="402"/>
    </location>
</feature>
<evidence type="ECO:0000256" key="2">
    <source>
        <dbReference type="ARBA" id="ARBA00010092"/>
    </source>
</evidence>
<dbReference type="OrthoDB" id="3072454at2759"/>
<comment type="caution">
    <text evidence="12">The sequence shown here is derived from an EMBL/GenBank/DDBJ whole genome shotgun (WGS) entry which is preliminary data.</text>
</comment>
<keyword evidence="3" id="KW-0719">Serine esterase</keyword>
<evidence type="ECO:0000256" key="6">
    <source>
        <dbReference type="ARBA" id="ARBA00022801"/>
    </source>
</evidence>
<evidence type="ECO:0000256" key="5">
    <source>
        <dbReference type="ARBA" id="ARBA00022729"/>
    </source>
</evidence>
<name>A0A4Q2DXR6_9AGAR</name>
<proteinExistence type="inferred from homology"/>
<comment type="subcellular location">
    <subcellularLocation>
        <location evidence="1">Secreted</location>
    </subcellularLocation>
</comment>
<feature type="domain" description="4-O-methyl-glucuronoyl methylesterase-like" evidence="11">
    <location>
        <begin position="98"/>
        <end position="335"/>
    </location>
</feature>
<feature type="signal peptide" evidence="10">
    <location>
        <begin position="1"/>
        <end position="20"/>
    </location>
</feature>
<evidence type="ECO:0000256" key="7">
    <source>
        <dbReference type="ARBA" id="ARBA00023185"/>
    </source>
</evidence>
<dbReference type="EC" id="3.1.1.117" evidence="9"/>
<dbReference type="GO" id="GO:0052689">
    <property type="term" value="F:carboxylic ester hydrolase activity"/>
    <property type="evidence" value="ECO:0007669"/>
    <property type="project" value="UniProtKB-KW"/>
</dbReference>
<comment type="similarity">
    <text evidence="2">Belongs to the carbohydrate esterase 15 (CE15) family.</text>
</comment>
<dbReference type="InterPro" id="IPR054579">
    <property type="entry name" value="GCE-like_dom"/>
</dbReference>
<dbReference type="Pfam" id="PF22244">
    <property type="entry name" value="GCE_fung"/>
    <property type="match status" value="1"/>
</dbReference>
<dbReference type="GO" id="GO:0005576">
    <property type="term" value="C:extracellular region"/>
    <property type="evidence" value="ECO:0007669"/>
    <property type="project" value="UniProtKB-SubCell"/>
</dbReference>